<keyword evidence="4" id="KW-1185">Reference proteome</keyword>
<dbReference type="InterPro" id="IPR007837">
    <property type="entry name" value="DinB"/>
</dbReference>
<name>A0ABV6B623_9DEIO</name>
<keyword evidence="2" id="KW-0479">Metal-binding</keyword>
<dbReference type="Pfam" id="PF05163">
    <property type="entry name" value="DinB"/>
    <property type="match status" value="1"/>
</dbReference>
<gene>
    <name evidence="3" type="ORF">ACFFLM_24985</name>
</gene>
<dbReference type="RefSeq" id="WP_380016918.1">
    <property type="nucleotide sequence ID" value="NZ_JBHLYR010000084.1"/>
</dbReference>
<protein>
    <submittedName>
        <fullName evidence="3">DinB family protein</fullName>
    </submittedName>
</protein>
<organism evidence="3 4">
    <name type="scientific">Deinococcus oregonensis</name>
    <dbReference type="NCBI Taxonomy" id="1805970"/>
    <lineage>
        <taxon>Bacteria</taxon>
        <taxon>Thermotogati</taxon>
        <taxon>Deinococcota</taxon>
        <taxon>Deinococci</taxon>
        <taxon>Deinococcales</taxon>
        <taxon>Deinococcaceae</taxon>
        <taxon>Deinococcus</taxon>
    </lineage>
</organism>
<dbReference type="PANTHER" id="PTHR37302">
    <property type="entry name" value="SLR1116 PROTEIN"/>
    <property type="match status" value="1"/>
</dbReference>
<accession>A0ABV6B623</accession>
<dbReference type="SUPFAM" id="SSF109854">
    <property type="entry name" value="DinB/YfiT-like putative metalloenzymes"/>
    <property type="match status" value="1"/>
</dbReference>
<dbReference type="EMBL" id="JBHLYR010000084">
    <property type="protein sequence ID" value="MFB9995206.1"/>
    <property type="molecule type" value="Genomic_DNA"/>
</dbReference>
<dbReference type="PANTHER" id="PTHR37302:SF3">
    <property type="entry name" value="DAMAGE-INDUCIBLE PROTEIN DINB"/>
    <property type="match status" value="1"/>
</dbReference>
<dbReference type="InterPro" id="IPR034660">
    <property type="entry name" value="DinB/YfiT-like"/>
</dbReference>
<dbReference type="Proteomes" id="UP001589733">
    <property type="component" value="Unassembled WGS sequence"/>
</dbReference>
<comment type="similarity">
    <text evidence="1">Belongs to the DinB family.</text>
</comment>
<proteinExistence type="inferred from homology"/>
<comment type="caution">
    <text evidence="3">The sequence shown here is derived from an EMBL/GenBank/DDBJ whole genome shotgun (WGS) entry which is preliminary data.</text>
</comment>
<evidence type="ECO:0000256" key="1">
    <source>
        <dbReference type="ARBA" id="ARBA00008635"/>
    </source>
</evidence>
<evidence type="ECO:0000256" key="2">
    <source>
        <dbReference type="ARBA" id="ARBA00022723"/>
    </source>
</evidence>
<sequence length="191" mass="22059">MDSSLPLMYGWVRRTRERLFEYTETLPTAVYVQDQPGLPASSLRDIHAHVANMYLWWVGRYGLGVEPYQQQLDALSPTELATHALRTETIIALEQAETLRLTDVSAVRSKFLEVDALLERAFETFDQLDQPFEVTRASGRRTVVTRRWILMSNMLHEFHHKGQMLAFGRALGYPLPDDLETDLVLPQIREE</sequence>
<reference evidence="3 4" key="1">
    <citation type="submission" date="2024-09" db="EMBL/GenBank/DDBJ databases">
        <authorList>
            <person name="Sun Q."/>
            <person name="Mori K."/>
        </authorList>
    </citation>
    <scope>NUCLEOTIDE SEQUENCE [LARGE SCALE GENOMIC DNA]</scope>
    <source>
        <strain evidence="3 4">JCM 13503</strain>
    </source>
</reference>
<evidence type="ECO:0000313" key="4">
    <source>
        <dbReference type="Proteomes" id="UP001589733"/>
    </source>
</evidence>
<evidence type="ECO:0000313" key="3">
    <source>
        <dbReference type="EMBL" id="MFB9995206.1"/>
    </source>
</evidence>
<dbReference type="Gene3D" id="1.20.120.450">
    <property type="entry name" value="dinb family like domain"/>
    <property type="match status" value="1"/>
</dbReference>